<evidence type="ECO:0000313" key="2">
    <source>
        <dbReference type="Proteomes" id="UP001174908"/>
    </source>
</evidence>
<sequence>MPKHLPKIVPSALHARRQVLRIAAAGTLLPLISTAARAGFNFFLNEYTATREELQAQITRRFPITERYAEIFSVTLLEPRLSLDGASNRATLAAQLSISSPLLQPSTVPGRVAVSSALRWDAASLALRLQDPRAEKVELDGVRGRDAQQLQRVGAAVAEQLLQGYALHTFKPEELRVGNKTYQVQGITIGNDAVQVALK</sequence>
<dbReference type="Gene3D" id="3.15.10.40">
    <property type="entry name" value="Uncharacterised protein PF07273, DUF1439"/>
    <property type="match status" value="1"/>
</dbReference>
<dbReference type="Proteomes" id="UP001174908">
    <property type="component" value="Unassembled WGS sequence"/>
</dbReference>
<keyword evidence="2" id="KW-1185">Reference proteome</keyword>
<dbReference type="RefSeq" id="WP_286661367.1">
    <property type="nucleotide sequence ID" value="NZ_JASZYV010000003.1"/>
</dbReference>
<dbReference type="EMBL" id="JASZYV010000003">
    <property type="protein sequence ID" value="MDM0046285.1"/>
    <property type="molecule type" value="Genomic_DNA"/>
</dbReference>
<evidence type="ECO:0000313" key="1">
    <source>
        <dbReference type="EMBL" id="MDM0046285.1"/>
    </source>
</evidence>
<comment type="caution">
    <text evidence="1">The sequence shown here is derived from an EMBL/GenBank/DDBJ whole genome shotgun (WGS) entry which is preliminary data.</text>
</comment>
<organism evidence="1 2">
    <name type="scientific">Variovorax dokdonensis</name>
    <dbReference type="NCBI Taxonomy" id="344883"/>
    <lineage>
        <taxon>Bacteria</taxon>
        <taxon>Pseudomonadati</taxon>
        <taxon>Pseudomonadota</taxon>
        <taxon>Betaproteobacteria</taxon>
        <taxon>Burkholderiales</taxon>
        <taxon>Comamonadaceae</taxon>
        <taxon>Variovorax</taxon>
    </lineage>
</organism>
<protein>
    <submittedName>
        <fullName evidence="1">DUF1439 domain-containing protein</fullName>
    </submittedName>
</protein>
<reference evidence="1" key="1">
    <citation type="submission" date="2023-06" db="EMBL/GenBank/DDBJ databases">
        <authorList>
            <person name="Jiang Y."/>
            <person name="Liu Q."/>
        </authorList>
    </citation>
    <scope>NUCLEOTIDE SEQUENCE</scope>
    <source>
        <strain evidence="1">CGMCC 1.12089</strain>
    </source>
</reference>
<gene>
    <name evidence="1" type="ORF">QTH91_17465</name>
</gene>
<accession>A0ABT7NEJ7</accession>
<proteinExistence type="predicted"/>
<name>A0ABT7NEJ7_9BURK</name>